<dbReference type="Proteomes" id="UP001232536">
    <property type="component" value="Unassembled WGS sequence"/>
</dbReference>
<name>A0ABT9D8B7_9CELL</name>
<dbReference type="RefSeq" id="WP_304600345.1">
    <property type="nucleotide sequence ID" value="NZ_JAUQYP010000001.1"/>
</dbReference>
<evidence type="ECO:0000313" key="1">
    <source>
        <dbReference type="EMBL" id="MDO8106701.1"/>
    </source>
</evidence>
<keyword evidence="2" id="KW-1185">Reference proteome</keyword>
<accession>A0ABT9D8B7</accession>
<protein>
    <submittedName>
        <fullName evidence="1">Uncharacterized protein</fullName>
    </submittedName>
</protein>
<reference evidence="1 2" key="1">
    <citation type="submission" date="2023-07" db="EMBL/GenBank/DDBJ databases">
        <title>Description of novel actinomycetes strains, isolated from tidal flat sediment.</title>
        <authorList>
            <person name="Lu C."/>
        </authorList>
    </citation>
    <scope>NUCLEOTIDE SEQUENCE [LARGE SCALE GENOMIC DNA]</scope>
    <source>
        <strain evidence="1 2">SYSU T00b441</strain>
    </source>
</reference>
<gene>
    <name evidence="1" type="ORF">Q6348_05760</name>
</gene>
<evidence type="ECO:0000313" key="2">
    <source>
        <dbReference type="Proteomes" id="UP001232536"/>
    </source>
</evidence>
<organism evidence="1 2">
    <name type="scientific">Actinotalea lenta</name>
    <dbReference type="NCBI Taxonomy" id="3064654"/>
    <lineage>
        <taxon>Bacteria</taxon>
        <taxon>Bacillati</taxon>
        <taxon>Actinomycetota</taxon>
        <taxon>Actinomycetes</taxon>
        <taxon>Micrococcales</taxon>
        <taxon>Cellulomonadaceae</taxon>
        <taxon>Actinotalea</taxon>
    </lineage>
</organism>
<dbReference type="EMBL" id="JAUQYP010000001">
    <property type="protein sequence ID" value="MDO8106701.1"/>
    <property type="molecule type" value="Genomic_DNA"/>
</dbReference>
<proteinExistence type="predicted"/>
<sequence>MTWIRRFGSAMGRAAGSFVRRSQLMANPQMALLQRHRDPEGAHLRS</sequence>
<comment type="caution">
    <text evidence="1">The sequence shown here is derived from an EMBL/GenBank/DDBJ whole genome shotgun (WGS) entry which is preliminary data.</text>
</comment>